<accession>A0ABR0MG31</accession>
<reference evidence="1 2" key="1">
    <citation type="submission" date="2023-03" db="EMBL/GenBank/DDBJ databases">
        <title>WGS of Gossypium arboreum.</title>
        <authorList>
            <person name="Yu D."/>
        </authorList>
    </citation>
    <scope>NUCLEOTIDE SEQUENCE [LARGE SCALE GENOMIC DNA]</scope>
    <source>
        <tissue evidence="1">Leaf</tissue>
    </source>
</reference>
<evidence type="ECO:0000313" key="2">
    <source>
        <dbReference type="Proteomes" id="UP001358586"/>
    </source>
</evidence>
<gene>
    <name evidence="1" type="ORF">PVK06_048508</name>
</gene>
<organism evidence="1 2">
    <name type="scientific">Gossypium arboreum</name>
    <name type="common">Tree cotton</name>
    <name type="synonym">Gossypium nanking</name>
    <dbReference type="NCBI Taxonomy" id="29729"/>
    <lineage>
        <taxon>Eukaryota</taxon>
        <taxon>Viridiplantae</taxon>
        <taxon>Streptophyta</taxon>
        <taxon>Embryophyta</taxon>
        <taxon>Tracheophyta</taxon>
        <taxon>Spermatophyta</taxon>
        <taxon>Magnoliopsida</taxon>
        <taxon>eudicotyledons</taxon>
        <taxon>Gunneridae</taxon>
        <taxon>Pentapetalae</taxon>
        <taxon>rosids</taxon>
        <taxon>malvids</taxon>
        <taxon>Malvales</taxon>
        <taxon>Malvaceae</taxon>
        <taxon>Malvoideae</taxon>
        <taxon>Gossypium</taxon>
    </lineage>
</organism>
<evidence type="ECO:0000313" key="1">
    <source>
        <dbReference type="EMBL" id="KAK5772229.1"/>
    </source>
</evidence>
<dbReference type="Proteomes" id="UP001358586">
    <property type="component" value="Chromosome 13"/>
</dbReference>
<proteinExistence type="predicted"/>
<dbReference type="EMBL" id="JARKNE010000013">
    <property type="protein sequence ID" value="KAK5772229.1"/>
    <property type="molecule type" value="Genomic_DNA"/>
</dbReference>
<name>A0ABR0MG31_GOSAR</name>
<comment type="caution">
    <text evidence="1">The sequence shown here is derived from an EMBL/GenBank/DDBJ whole genome shotgun (WGS) entry which is preliminary data.</text>
</comment>
<sequence length="57" mass="6421">MDEPIVTRVAIILDKEDFCTTLLGKVPNKFNGGWISMSWLAKKIDKLLVDATEVVKE</sequence>
<protein>
    <submittedName>
        <fullName evidence="1">Uncharacterized protein</fullName>
    </submittedName>
</protein>
<keyword evidence="2" id="KW-1185">Reference proteome</keyword>